<evidence type="ECO:0000313" key="5">
    <source>
        <dbReference type="Proteomes" id="UP001628281"/>
    </source>
</evidence>
<accession>A0A5B0KS02</accession>
<evidence type="ECO:0000313" key="2">
    <source>
        <dbReference type="EMBL" id="KAA1054228.1"/>
    </source>
</evidence>
<evidence type="ECO:0000256" key="1">
    <source>
        <dbReference type="SAM" id="MobiDB-lite"/>
    </source>
</evidence>
<dbReference type="GO" id="GO:0004803">
    <property type="term" value="F:transposase activity"/>
    <property type="evidence" value="ECO:0007669"/>
    <property type="project" value="InterPro"/>
</dbReference>
<dbReference type="InterPro" id="IPR010921">
    <property type="entry name" value="Trp_repressor/repl_initiator"/>
</dbReference>
<dbReference type="PANTHER" id="PTHR37936">
    <property type="entry name" value="TRANSPOSASE INSC FOR INSERTION ELEMENT IS2A-RELATED"/>
    <property type="match status" value="1"/>
</dbReference>
<dbReference type="EMBL" id="JBJLSN010000114">
    <property type="protein sequence ID" value="MFL7905975.1"/>
    <property type="molecule type" value="Genomic_DNA"/>
</dbReference>
<protein>
    <submittedName>
        <fullName evidence="3">Transposase</fullName>
    </submittedName>
</protein>
<dbReference type="RefSeq" id="WP_149650738.1">
    <property type="nucleotide sequence ID" value="NZ_JBJLSN010000114.1"/>
</dbReference>
<gene>
    <name evidence="3" type="ORF">ACJ41P_32970</name>
    <name evidence="2" type="ORF">FH063_002130</name>
</gene>
<reference evidence="2 4" key="1">
    <citation type="submission" date="2019-07" db="EMBL/GenBank/DDBJ databases">
        <title>Genome sequencing of the stress-tolerant strain Azospirillum brasilense Az19.</title>
        <authorList>
            <person name="Maroniche G.A."/>
            <person name="Garcia J.E."/>
            <person name="Pagnussat L."/>
            <person name="Amenta M."/>
            <person name="Creus C.M."/>
        </authorList>
    </citation>
    <scope>NUCLEOTIDE SEQUENCE [LARGE SCALE GENOMIC DNA]</scope>
    <source>
        <strain evidence="2 4">Az19</strain>
    </source>
</reference>
<dbReference type="Pfam" id="PF01527">
    <property type="entry name" value="HTH_Tnp_1"/>
    <property type="match status" value="1"/>
</dbReference>
<feature type="region of interest" description="Disordered" evidence="1">
    <location>
        <begin position="105"/>
        <end position="145"/>
    </location>
</feature>
<dbReference type="PANTHER" id="PTHR37936:SF3">
    <property type="entry name" value="TRANSPOSASE INSC FOR INSERTION ELEMENT IS2A-RELATED"/>
    <property type="match status" value="1"/>
</dbReference>
<name>A0A5B0KS02_9PROT</name>
<organism evidence="2 4">
    <name type="scientific">Azospirillum argentinense</name>
    <dbReference type="NCBI Taxonomy" id="2970906"/>
    <lineage>
        <taxon>Bacteria</taxon>
        <taxon>Pseudomonadati</taxon>
        <taxon>Pseudomonadota</taxon>
        <taxon>Alphaproteobacteria</taxon>
        <taxon>Rhodospirillales</taxon>
        <taxon>Azospirillaceae</taxon>
        <taxon>Azospirillum</taxon>
    </lineage>
</organism>
<reference evidence="3 5" key="2">
    <citation type="submission" date="2024-11" db="EMBL/GenBank/DDBJ databases">
        <title>Draft genome sequences of two bacteria associated to sugarcane roots in Colombia.</title>
        <authorList>
            <person name="Pardo-Diaz S."/>
            <person name="Masmela-Mendoza J."/>
            <person name="Delgadillo-Duran P."/>
            <person name="Bautista E.J."/>
            <person name="Rojas-Tapias D.F."/>
        </authorList>
    </citation>
    <scope>NUCLEOTIDE SEQUENCE [LARGE SCALE GENOMIC DNA]</scope>
    <source>
        <strain evidence="3 5">Ap18</strain>
    </source>
</reference>
<dbReference type="SUPFAM" id="SSF48295">
    <property type="entry name" value="TrpR-like"/>
    <property type="match status" value="1"/>
</dbReference>
<dbReference type="GO" id="GO:0043565">
    <property type="term" value="F:sequence-specific DNA binding"/>
    <property type="evidence" value="ECO:0007669"/>
    <property type="project" value="InterPro"/>
</dbReference>
<dbReference type="Proteomes" id="UP000325333">
    <property type="component" value="Unassembled WGS sequence"/>
</dbReference>
<dbReference type="Proteomes" id="UP001628281">
    <property type="component" value="Unassembled WGS sequence"/>
</dbReference>
<sequence length="145" mass="15652">MQRVEIITGKERRRRWSEAEKTRLVAETLEPGAIVAHVARRHGVVESCLYTWPRHLVGGMADRLPPDDAPLLIPVSIDTAPACEAGPSSPPSAPVPRALVRFADGTRTGFPRSRESWKGTASSSGRRTMADVGSATKAAARDART</sequence>
<dbReference type="AlphaFoldDB" id="A0A5B0KS02"/>
<comment type="caution">
    <text evidence="2">The sequence shown here is derived from an EMBL/GenBank/DDBJ whole genome shotgun (WGS) entry which is preliminary data.</text>
</comment>
<dbReference type="InterPro" id="IPR002514">
    <property type="entry name" value="Transposase_8"/>
</dbReference>
<dbReference type="GO" id="GO:0006313">
    <property type="term" value="P:DNA transposition"/>
    <property type="evidence" value="ECO:0007669"/>
    <property type="project" value="InterPro"/>
</dbReference>
<evidence type="ECO:0000313" key="4">
    <source>
        <dbReference type="Proteomes" id="UP000325333"/>
    </source>
</evidence>
<dbReference type="EMBL" id="VEWN01000011">
    <property type="protein sequence ID" value="KAA1054228.1"/>
    <property type="molecule type" value="Genomic_DNA"/>
</dbReference>
<keyword evidence="5" id="KW-1185">Reference proteome</keyword>
<evidence type="ECO:0000313" key="3">
    <source>
        <dbReference type="EMBL" id="MFL7905975.1"/>
    </source>
</evidence>
<proteinExistence type="predicted"/>